<protein>
    <submittedName>
        <fullName evidence="1">Uncharacterized protein</fullName>
    </submittedName>
</protein>
<dbReference type="RefSeq" id="WP_208245241.1">
    <property type="nucleotide sequence ID" value="NZ_JAGEPF010000018.1"/>
</dbReference>
<sequence>MTPAHPNARTTTEISRAAQAVRDSYRNDGRASWTRPASRVDITPQVQALRSALEMAATEGEITWPNLLFARICNILDESRPLDIELTAIAGIALAANDLLPPEAGEGAGLEEVAVDPELDDETREGIEQLRRTVRALELLGESHEAFRRDDRLAMDAAFAKSADECAVEWNLLQGAMRIGEVPQPGEYQWGEYLAGQKSRLAELEQEAGL</sequence>
<evidence type="ECO:0000313" key="2">
    <source>
        <dbReference type="Proteomes" id="UP000680206"/>
    </source>
</evidence>
<keyword evidence="2" id="KW-1185">Reference proteome</keyword>
<organism evidence="1 2">
    <name type="scientific">Actinomadura violacea</name>
    <dbReference type="NCBI Taxonomy" id="2819934"/>
    <lineage>
        <taxon>Bacteria</taxon>
        <taxon>Bacillati</taxon>
        <taxon>Actinomycetota</taxon>
        <taxon>Actinomycetes</taxon>
        <taxon>Streptosporangiales</taxon>
        <taxon>Thermomonosporaceae</taxon>
        <taxon>Actinomadura</taxon>
    </lineage>
</organism>
<dbReference type="Proteomes" id="UP000680206">
    <property type="component" value="Unassembled WGS sequence"/>
</dbReference>
<dbReference type="EMBL" id="JAGEPF010000018">
    <property type="protein sequence ID" value="MBO2461734.1"/>
    <property type="molecule type" value="Genomic_DNA"/>
</dbReference>
<comment type="caution">
    <text evidence="1">The sequence shown here is derived from an EMBL/GenBank/DDBJ whole genome shotgun (WGS) entry which is preliminary data.</text>
</comment>
<proteinExistence type="predicted"/>
<reference evidence="1 2" key="1">
    <citation type="submission" date="2021-03" db="EMBL/GenBank/DDBJ databases">
        <title>Actinomadura violae sp. nov., isolated from lichen in Thailand.</title>
        <authorList>
            <person name="Kanchanasin P."/>
            <person name="Saeng-In P."/>
            <person name="Phongsopitanun W."/>
            <person name="Yuki M."/>
            <person name="Kudo T."/>
            <person name="Ohkuma M."/>
            <person name="Tanasupawat S."/>
        </authorList>
    </citation>
    <scope>NUCLEOTIDE SEQUENCE [LARGE SCALE GENOMIC DNA]</scope>
    <source>
        <strain evidence="1 2">LCR2-06</strain>
    </source>
</reference>
<gene>
    <name evidence="1" type="ORF">J4709_29605</name>
</gene>
<evidence type="ECO:0000313" key="1">
    <source>
        <dbReference type="EMBL" id="MBO2461734.1"/>
    </source>
</evidence>
<accession>A0ABS3RY99</accession>
<name>A0ABS3RY99_9ACTN</name>